<accession>A0AA44QEK4</accession>
<reference evidence="1 2" key="1">
    <citation type="submission" date="2017-09" db="EMBL/GenBank/DDBJ databases">
        <title>Large-scale bioinformatics analysis of Bacillus genomes uncovers conserved roles of natural products in bacterial physiology.</title>
        <authorList>
            <consortium name="Agbiome Team Llc"/>
            <person name="Bleich R.M."/>
            <person name="Grubbs K.J."/>
            <person name="Santa Maria K.C."/>
            <person name="Allen S.E."/>
            <person name="Farag S."/>
            <person name="Shank E.A."/>
            <person name="Bowers A."/>
        </authorList>
    </citation>
    <scope>NUCLEOTIDE SEQUENCE [LARGE SCALE GENOMIC DNA]</scope>
    <source>
        <strain evidence="1 2">AFS067272</strain>
    </source>
</reference>
<dbReference type="AlphaFoldDB" id="A0AA44QEK4"/>
<protein>
    <submittedName>
        <fullName evidence="1">Uncharacterized protein</fullName>
    </submittedName>
</protein>
<proteinExistence type="predicted"/>
<dbReference type="InterPro" id="IPR019723">
    <property type="entry name" value="Uncharacterised_YfmQ"/>
</dbReference>
<dbReference type="EMBL" id="NVBO01000025">
    <property type="protein sequence ID" value="PFS06395.1"/>
    <property type="molecule type" value="Genomic_DNA"/>
</dbReference>
<sequence length="140" mass="15970">MTTWFVVMLVIFGAFKIIVASIPTSVVESLISRFALHPQLNAEDVTVTINGEALEDEEKIQMINQFNEALFLEKHYFPPQSSGTPVVIHMKKGKHDLSYSMYSYDDHIDVVKQYKKKVVAYSLRSKELQNHFMLVAGDAM</sequence>
<comment type="caution">
    <text evidence="1">The sequence shown here is derived from an EMBL/GenBank/DDBJ whole genome shotgun (WGS) entry which is preliminary data.</text>
</comment>
<dbReference type="Pfam" id="PF10787">
    <property type="entry name" value="YfmQ"/>
    <property type="match status" value="1"/>
</dbReference>
<dbReference type="Proteomes" id="UP000226357">
    <property type="component" value="Unassembled WGS sequence"/>
</dbReference>
<organism evidence="1 2">
    <name type="scientific">Bacillus cereus</name>
    <dbReference type="NCBI Taxonomy" id="1396"/>
    <lineage>
        <taxon>Bacteria</taxon>
        <taxon>Bacillati</taxon>
        <taxon>Bacillota</taxon>
        <taxon>Bacilli</taxon>
        <taxon>Bacillales</taxon>
        <taxon>Bacillaceae</taxon>
        <taxon>Bacillus</taxon>
        <taxon>Bacillus cereus group</taxon>
    </lineage>
</organism>
<dbReference type="RefSeq" id="WP_000214648.1">
    <property type="nucleotide sequence ID" value="NZ_NUYJ01000013.1"/>
</dbReference>
<evidence type="ECO:0000313" key="2">
    <source>
        <dbReference type="Proteomes" id="UP000226357"/>
    </source>
</evidence>
<gene>
    <name evidence="1" type="ORF">COK38_03085</name>
</gene>
<evidence type="ECO:0000313" key="1">
    <source>
        <dbReference type="EMBL" id="PFS06395.1"/>
    </source>
</evidence>
<name>A0AA44QEK4_BACCE</name>